<accession>A0ABW5NED1</accession>
<evidence type="ECO:0000313" key="3">
    <source>
        <dbReference type="Proteomes" id="UP001597459"/>
    </source>
</evidence>
<feature type="transmembrane region" description="Helical" evidence="1">
    <location>
        <begin position="190"/>
        <end position="207"/>
    </location>
</feature>
<keyword evidence="1" id="KW-0812">Transmembrane</keyword>
<feature type="transmembrane region" description="Helical" evidence="1">
    <location>
        <begin position="53"/>
        <end position="76"/>
    </location>
</feature>
<gene>
    <name evidence="2" type="ORF">ACFSTE_18870</name>
</gene>
<name>A0ABW5NED1_9FLAO</name>
<dbReference type="RefSeq" id="WP_176030115.1">
    <property type="nucleotide sequence ID" value="NZ_JBHSJV010000001.1"/>
</dbReference>
<evidence type="ECO:0000256" key="1">
    <source>
        <dbReference type="SAM" id="Phobius"/>
    </source>
</evidence>
<feature type="transmembrane region" description="Helical" evidence="1">
    <location>
        <begin position="128"/>
        <end position="151"/>
    </location>
</feature>
<comment type="caution">
    <text evidence="2">The sequence shown here is derived from an EMBL/GenBank/DDBJ whole genome shotgun (WGS) entry which is preliminary data.</text>
</comment>
<dbReference type="EMBL" id="JBHULX010000039">
    <property type="protein sequence ID" value="MFD2592908.1"/>
    <property type="molecule type" value="Genomic_DNA"/>
</dbReference>
<sequence>MKKRLKITGILGILGTLLMFSGDMFLYYTTEDFMLETELIEVLGNIDHDRLTIGGMLGPLAAVLYFIGFYQIYMAIKPHNKTIARIIFGLYCLAMSFGGAFHSQFTYLGLVSYSEDSNLLKIVQDKIMLFYAAAVIPTLIASILFAVMILIKKTNYPRWMVLCTPIVLFPIFNLVQLLPQPYMVVVAGGWSNHIYLIFFSVSTYVLLRDEEKRLFTRMV</sequence>
<feature type="transmembrane region" description="Helical" evidence="1">
    <location>
        <begin position="7"/>
        <end position="28"/>
    </location>
</feature>
<reference evidence="3" key="1">
    <citation type="journal article" date="2019" name="Int. J. Syst. Evol. Microbiol.">
        <title>The Global Catalogue of Microorganisms (GCM) 10K type strain sequencing project: providing services to taxonomists for standard genome sequencing and annotation.</title>
        <authorList>
            <consortium name="The Broad Institute Genomics Platform"/>
            <consortium name="The Broad Institute Genome Sequencing Center for Infectious Disease"/>
            <person name="Wu L."/>
            <person name="Ma J."/>
        </authorList>
    </citation>
    <scope>NUCLEOTIDE SEQUENCE [LARGE SCALE GENOMIC DNA]</scope>
    <source>
        <strain evidence="3">KCTC 42423</strain>
    </source>
</reference>
<keyword evidence="1" id="KW-0472">Membrane</keyword>
<protein>
    <submittedName>
        <fullName evidence="2">DUF6796 family protein</fullName>
    </submittedName>
</protein>
<dbReference type="InterPro" id="IPR046475">
    <property type="entry name" value="DUF6796"/>
</dbReference>
<dbReference type="Pfam" id="PF20599">
    <property type="entry name" value="DUF6796"/>
    <property type="match status" value="1"/>
</dbReference>
<keyword evidence="1" id="KW-1133">Transmembrane helix</keyword>
<evidence type="ECO:0000313" key="2">
    <source>
        <dbReference type="EMBL" id="MFD2592908.1"/>
    </source>
</evidence>
<organism evidence="2 3">
    <name type="scientific">Aquimarina hainanensis</name>
    <dbReference type="NCBI Taxonomy" id="1578017"/>
    <lineage>
        <taxon>Bacteria</taxon>
        <taxon>Pseudomonadati</taxon>
        <taxon>Bacteroidota</taxon>
        <taxon>Flavobacteriia</taxon>
        <taxon>Flavobacteriales</taxon>
        <taxon>Flavobacteriaceae</taxon>
        <taxon>Aquimarina</taxon>
    </lineage>
</organism>
<dbReference type="Proteomes" id="UP001597459">
    <property type="component" value="Unassembled WGS sequence"/>
</dbReference>
<keyword evidence="3" id="KW-1185">Reference proteome</keyword>
<feature type="transmembrane region" description="Helical" evidence="1">
    <location>
        <begin position="88"/>
        <end position="108"/>
    </location>
</feature>
<feature type="transmembrane region" description="Helical" evidence="1">
    <location>
        <begin position="158"/>
        <end position="178"/>
    </location>
</feature>
<proteinExistence type="predicted"/>